<reference evidence="1" key="1">
    <citation type="submission" date="2022-07" db="EMBL/GenBank/DDBJ databases">
        <title>Phylogenomic reconstructions and comparative analyses of Kickxellomycotina fungi.</title>
        <authorList>
            <person name="Reynolds N.K."/>
            <person name="Stajich J.E."/>
            <person name="Barry K."/>
            <person name="Grigoriev I.V."/>
            <person name="Crous P."/>
            <person name="Smith M.E."/>
        </authorList>
    </citation>
    <scope>NUCLEOTIDE SEQUENCE</scope>
    <source>
        <strain evidence="1">NRRL 5244</strain>
    </source>
</reference>
<accession>A0ACC1JCL7</accession>
<protein>
    <submittedName>
        <fullName evidence="1">Uncharacterized protein</fullName>
    </submittedName>
</protein>
<organism evidence="1 2">
    <name type="scientific">Linderina macrospora</name>
    <dbReference type="NCBI Taxonomy" id="4868"/>
    <lineage>
        <taxon>Eukaryota</taxon>
        <taxon>Fungi</taxon>
        <taxon>Fungi incertae sedis</taxon>
        <taxon>Zoopagomycota</taxon>
        <taxon>Kickxellomycotina</taxon>
        <taxon>Kickxellomycetes</taxon>
        <taxon>Kickxellales</taxon>
        <taxon>Kickxellaceae</taxon>
        <taxon>Linderina</taxon>
    </lineage>
</organism>
<evidence type="ECO:0000313" key="2">
    <source>
        <dbReference type="Proteomes" id="UP001150603"/>
    </source>
</evidence>
<evidence type="ECO:0000313" key="1">
    <source>
        <dbReference type="EMBL" id="KAJ1946850.1"/>
    </source>
</evidence>
<dbReference type="EMBL" id="JANBPW010000987">
    <property type="protein sequence ID" value="KAJ1946850.1"/>
    <property type="molecule type" value="Genomic_DNA"/>
</dbReference>
<feature type="non-terminal residue" evidence="1">
    <location>
        <position position="116"/>
    </location>
</feature>
<keyword evidence="2" id="KW-1185">Reference proteome</keyword>
<comment type="caution">
    <text evidence="1">The sequence shown here is derived from an EMBL/GenBank/DDBJ whole genome shotgun (WGS) entry which is preliminary data.</text>
</comment>
<sequence length="116" mass="12206">MRIYTADESGLVKSVSIDPKVSLLEAKARAAKKAKADAKARVNASKAGTKLPTEEAVLAGVTISTLHGTVQRDLGITHMSETSFGGERAFVVARQNGSVDVISQPTGSELYSFSEP</sequence>
<name>A0ACC1JCL7_9FUNG</name>
<dbReference type="Proteomes" id="UP001150603">
    <property type="component" value="Unassembled WGS sequence"/>
</dbReference>
<gene>
    <name evidence="1" type="ORF">FBU59_001946</name>
</gene>
<proteinExistence type="predicted"/>